<evidence type="ECO:0000256" key="1">
    <source>
        <dbReference type="ARBA" id="ARBA00022679"/>
    </source>
</evidence>
<dbReference type="PROSITE" id="PS51186">
    <property type="entry name" value="GNAT"/>
    <property type="match status" value="1"/>
</dbReference>
<keyword evidence="5" id="KW-1185">Reference proteome</keyword>
<dbReference type="Gene3D" id="3.40.630.30">
    <property type="match status" value="1"/>
</dbReference>
<dbReference type="RefSeq" id="WP_027845470.1">
    <property type="nucleotide sequence ID" value="NZ_LMTZ01000113.1"/>
</dbReference>
<dbReference type="AlphaFoldDB" id="A0A0V7ZKR0"/>
<dbReference type="PANTHER" id="PTHR43072:SF23">
    <property type="entry name" value="UPF0039 PROTEIN C11D3.02C"/>
    <property type="match status" value="1"/>
</dbReference>
<dbReference type="Pfam" id="PF00583">
    <property type="entry name" value="Acetyltransf_1"/>
    <property type="match status" value="1"/>
</dbReference>
<evidence type="ECO:0000256" key="2">
    <source>
        <dbReference type="ARBA" id="ARBA00023315"/>
    </source>
</evidence>
<sequence>MANIRYATINDLAVIVKIYNASIPSRMATADLKPVSVNSRRGWFELHSPTKHPIWVIEVNDMVAGWLSFQSFYGRSAYDGTAEISIYIASEYHRQGLAKQLLAKAVKYSPNLGLQNLLAFIFGHNHPSLNLFAQFGFQTWGRLPGIALMNGIEYDLVILGLRVES</sequence>
<dbReference type="SUPFAM" id="SSF55729">
    <property type="entry name" value="Acyl-CoA N-acyltransferases (Nat)"/>
    <property type="match status" value="1"/>
</dbReference>
<dbReference type="CDD" id="cd04301">
    <property type="entry name" value="NAT_SF"/>
    <property type="match status" value="1"/>
</dbReference>
<name>A0A0V7ZKR0_9CYAN</name>
<evidence type="ECO:0000313" key="4">
    <source>
        <dbReference type="EMBL" id="KST65051.1"/>
    </source>
</evidence>
<dbReference type="GO" id="GO:0016747">
    <property type="term" value="F:acyltransferase activity, transferring groups other than amino-acyl groups"/>
    <property type="evidence" value="ECO:0007669"/>
    <property type="project" value="InterPro"/>
</dbReference>
<proteinExistence type="predicted"/>
<evidence type="ECO:0000313" key="5">
    <source>
        <dbReference type="Proteomes" id="UP000053372"/>
    </source>
</evidence>
<dbReference type="EMBL" id="LMTZ01000113">
    <property type="protein sequence ID" value="KST65051.1"/>
    <property type="molecule type" value="Genomic_DNA"/>
</dbReference>
<dbReference type="PANTHER" id="PTHR43072">
    <property type="entry name" value="N-ACETYLTRANSFERASE"/>
    <property type="match status" value="1"/>
</dbReference>
<feature type="domain" description="N-acetyltransferase" evidence="3">
    <location>
        <begin position="2"/>
        <end position="164"/>
    </location>
</feature>
<dbReference type="InterPro" id="IPR016181">
    <property type="entry name" value="Acyl_CoA_acyltransferase"/>
</dbReference>
<protein>
    <submittedName>
        <fullName evidence="4">Phosphinothricin acetyltransferase</fullName>
    </submittedName>
</protein>
<dbReference type="Proteomes" id="UP000053372">
    <property type="component" value="Unassembled WGS sequence"/>
</dbReference>
<keyword evidence="1 4" id="KW-0808">Transferase</keyword>
<keyword evidence="2" id="KW-0012">Acyltransferase</keyword>
<accession>A0A0V7ZKR0</accession>
<dbReference type="InterPro" id="IPR000182">
    <property type="entry name" value="GNAT_dom"/>
</dbReference>
<comment type="caution">
    <text evidence="4">The sequence shown here is derived from an EMBL/GenBank/DDBJ whole genome shotgun (WGS) entry which is preliminary data.</text>
</comment>
<organism evidence="4 5">
    <name type="scientific">Mastigocoleus testarum BC008</name>
    <dbReference type="NCBI Taxonomy" id="371196"/>
    <lineage>
        <taxon>Bacteria</taxon>
        <taxon>Bacillati</taxon>
        <taxon>Cyanobacteriota</taxon>
        <taxon>Cyanophyceae</taxon>
        <taxon>Nostocales</taxon>
        <taxon>Hapalosiphonaceae</taxon>
        <taxon>Mastigocoleus</taxon>
    </lineage>
</organism>
<reference evidence="4 5" key="1">
    <citation type="journal article" date="2015" name="Genome Announc.">
        <title>Draft Genome of the Euendolithic (true boring) Cyanobacterium Mastigocoleus testarum strain BC008.</title>
        <authorList>
            <person name="Guida B.S."/>
            <person name="Garcia-Pichel F."/>
        </authorList>
    </citation>
    <scope>NUCLEOTIDE SEQUENCE [LARGE SCALE GENOMIC DNA]</scope>
    <source>
        <strain evidence="4 5">BC008</strain>
    </source>
</reference>
<evidence type="ECO:0000259" key="3">
    <source>
        <dbReference type="PROSITE" id="PS51186"/>
    </source>
</evidence>
<gene>
    <name evidence="4" type="ORF">BC008_19800</name>
</gene>
<dbReference type="OrthoDB" id="9798006at2"/>